<name>A0A8H5D4W9_9AGAR</name>
<feature type="signal peptide" evidence="2">
    <location>
        <begin position="1"/>
        <end position="21"/>
    </location>
</feature>
<proteinExistence type="predicted"/>
<organism evidence="3 4">
    <name type="scientific">Leucocoprinus leucothites</name>
    <dbReference type="NCBI Taxonomy" id="201217"/>
    <lineage>
        <taxon>Eukaryota</taxon>
        <taxon>Fungi</taxon>
        <taxon>Dikarya</taxon>
        <taxon>Basidiomycota</taxon>
        <taxon>Agaricomycotina</taxon>
        <taxon>Agaricomycetes</taxon>
        <taxon>Agaricomycetidae</taxon>
        <taxon>Agaricales</taxon>
        <taxon>Agaricineae</taxon>
        <taxon>Agaricaceae</taxon>
        <taxon>Leucocoprinus</taxon>
    </lineage>
</organism>
<dbReference type="EMBL" id="JAACJO010000011">
    <property type="protein sequence ID" value="KAF5352771.1"/>
    <property type="molecule type" value="Genomic_DNA"/>
</dbReference>
<evidence type="ECO:0000256" key="2">
    <source>
        <dbReference type="SAM" id="SignalP"/>
    </source>
</evidence>
<dbReference type="Proteomes" id="UP000559027">
    <property type="component" value="Unassembled WGS sequence"/>
</dbReference>
<comment type="caution">
    <text evidence="3">The sequence shown here is derived from an EMBL/GenBank/DDBJ whole genome shotgun (WGS) entry which is preliminary data.</text>
</comment>
<evidence type="ECO:0000313" key="3">
    <source>
        <dbReference type="EMBL" id="KAF5352771.1"/>
    </source>
</evidence>
<gene>
    <name evidence="3" type="ORF">D9756_006268</name>
</gene>
<sequence length="94" mass="10192">MIVSKASLLVAFVALLTLGHAAPTPSDTVYLARRQNDNFGFSPTGVANPEAAPPTDADPQNSSNPRTTNGNHEPYTNHHPGYEEAYYQKAKYCD</sequence>
<reference evidence="3 4" key="1">
    <citation type="journal article" date="2020" name="ISME J.">
        <title>Uncovering the hidden diversity of litter-decomposition mechanisms in mushroom-forming fungi.</title>
        <authorList>
            <person name="Floudas D."/>
            <person name="Bentzer J."/>
            <person name="Ahren D."/>
            <person name="Johansson T."/>
            <person name="Persson P."/>
            <person name="Tunlid A."/>
        </authorList>
    </citation>
    <scope>NUCLEOTIDE SEQUENCE [LARGE SCALE GENOMIC DNA]</scope>
    <source>
        <strain evidence="3 4">CBS 146.42</strain>
    </source>
</reference>
<dbReference type="AlphaFoldDB" id="A0A8H5D4W9"/>
<feature type="region of interest" description="Disordered" evidence="1">
    <location>
        <begin position="38"/>
        <end position="83"/>
    </location>
</feature>
<evidence type="ECO:0000256" key="1">
    <source>
        <dbReference type="SAM" id="MobiDB-lite"/>
    </source>
</evidence>
<keyword evidence="2" id="KW-0732">Signal</keyword>
<keyword evidence="4" id="KW-1185">Reference proteome</keyword>
<evidence type="ECO:0000313" key="4">
    <source>
        <dbReference type="Proteomes" id="UP000559027"/>
    </source>
</evidence>
<protein>
    <submittedName>
        <fullName evidence="3">Uncharacterized protein</fullName>
    </submittedName>
</protein>
<feature type="compositionally biased region" description="Polar residues" evidence="1">
    <location>
        <begin position="58"/>
        <end position="71"/>
    </location>
</feature>
<feature type="chain" id="PRO_5034487159" evidence="2">
    <location>
        <begin position="22"/>
        <end position="94"/>
    </location>
</feature>
<accession>A0A8H5D4W9</accession>